<comment type="caution">
    <text evidence="2">The sequence shown here is derived from an EMBL/GenBank/DDBJ whole genome shotgun (WGS) entry which is preliminary data.</text>
</comment>
<protein>
    <submittedName>
        <fullName evidence="2">Uncharacterized protein</fullName>
    </submittedName>
</protein>
<dbReference type="EMBL" id="CAVNYO010000071">
    <property type="protein sequence ID" value="CAK5264784.1"/>
    <property type="molecule type" value="Genomic_DNA"/>
</dbReference>
<evidence type="ECO:0000313" key="3">
    <source>
        <dbReference type="Proteomes" id="UP001295794"/>
    </source>
</evidence>
<evidence type="ECO:0000256" key="1">
    <source>
        <dbReference type="SAM" id="MobiDB-lite"/>
    </source>
</evidence>
<reference evidence="2" key="1">
    <citation type="submission" date="2023-11" db="EMBL/GenBank/DDBJ databases">
        <authorList>
            <person name="De Vega J J."/>
            <person name="De Vega J J."/>
        </authorList>
    </citation>
    <scope>NUCLEOTIDE SEQUENCE</scope>
</reference>
<proteinExistence type="predicted"/>
<gene>
    <name evidence="2" type="ORF">MYCIT1_LOCUS5259</name>
</gene>
<evidence type="ECO:0000313" key="2">
    <source>
        <dbReference type="EMBL" id="CAK5264784.1"/>
    </source>
</evidence>
<organism evidence="2 3">
    <name type="scientific">Mycena citricolor</name>
    <dbReference type="NCBI Taxonomy" id="2018698"/>
    <lineage>
        <taxon>Eukaryota</taxon>
        <taxon>Fungi</taxon>
        <taxon>Dikarya</taxon>
        <taxon>Basidiomycota</taxon>
        <taxon>Agaricomycotina</taxon>
        <taxon>Agaricomycetes</taxon>
        <taxon>Agaricomycetidae</taxon>
        <taxon>Agaricales</taxon>
        <taxon>Marasmiineae</taxon>
        <taxon>Mycenaceae</taxon>
        <taxon>Mycena</taxon>
    </lineage>
</organism>
<sequence>MQRLLEDVLARETPVPPPEVAHLVQNAQVRRGGLRVGERVVLQVERARAVVDVLEELAVVPGPVRSEVLQDGSQRCGRHRDLEQIVAERDHAVVGAGLAAEREGLARDAFIDDAVGEHGLRGDAENECAEGGVLGRLGLAPHLVHDFVDHGHCSHDFLESLDEGSAVVRSAGVESAHHPGDERTRVADHVDVD</sequence>
<accession>A0AAD2GYM7</accession>
<feature type="region of interest" description="Disordered" evidence="1">
    <location>
        <begin position="171"/>
        <end position="193"/>
    </location>
</feature>
<dbReference type="AlphaFoldDB" id="A0AAD2GYM7"/>
<dbReference type="Proteomes" id="UP001295794">
    <property type="component" value="Unassembled WGS sequence"/>
</dbReference>
<name>A0AAD2GYM7_9AGAR</name>
<keyword evidence="3" id="KW-1185">Reference proteome</keyword>
<feature type="compositionally biased region" description="Basic and acidic residues" evidence="1">
    <location>
        <begin position="175"/>
        <end position="193"/>
    </location>
</feature>